<comment type="subcellular location">
    <subcellularLocation>
        <location evidence="1">Nucleus</location>
    </subcellularLocation>
</comment>
<feature type="domain" description="TFIIS N-terminal" evidence="3">
    <location>
        <begin position="1"/>
        <end position="45"/>
    </location>
</feature>
<evidence type="ECO:0000313" key="6">
    <source>
        <dbReference type="Proteomes" id="UP000694399"/>
    </source>
</evidence>
<dbReference type="PANTHER" id="PTHR11477:SF4">
    <property type="entry name" value="TRANSCRIPTION ELONGATION FACTOR A PROTEIN 3"/>
    <property type="match status" value="1"/>
</dbReference>
<dbReference type="PROSITE" id="PS51321">
    <property type="entry name" value="TFIIS_CENTRAL"/>
    <property type="match status" value="1"/>
</dbReference>
<keyword evidence="1" id="KW-0539">Nucleus</keyword>
<feature type="region of interest" description="Disordered" evidence="2">
    <location>
        <begin position="40"/>
        <end position="86"/>
    </location>
</feature>
<feature type="domain" description="TFIIS central" evidence="4">
    <location>
        <begin position="109"/>
        <end position="203"/>
    </location>
</feature>
<feature type="compositionally biased region" description="Basic and acidic residues" evidence="2">
    <location>
        <begin position="42"/>
        <end position="54"/>
    </location>
</feature>
<dbReference type="PANTHER" id="PTHR11477">
    <property type="entry name" value="TRANSCRIPTION FACTOR S-II ZINC FINGER DOMAIN-CONTAINING PROTEIN"/>
    <property type="match status" value="1"/>
</dbReference>
<proteinExistence type="predicted"/>
<dbReference type="InterPro" id="IPR035100">
    <property type="entry name" value="TF_IIS-typ"/>
</dbReference>
<dbReference type="GeneTree" id="ENSGT00940000157034"/>
<dbReference type="InterPro" id="IPR003618">
    <property type="entry name" value="TFIIS_cen_dom"/>
</dbReference>
<keyword evidence="6" id="KW-1185">Reference proteome</keyword>
<dbReference type="GO" id="GO:0006351">
    <property type="term" value="P:DNA-templated transcription"/>
    <property type="evidence" value="ECO:0007669"/>
    <property type="project" value="InterPro"/>
</dbReference>
<dbReference type="GO" id="GO:0005634">
    <property type="term" value="C:nucleus"/>
    <property type="evidence" value="ECO:0007669"/>
    <property type="project" value="UniProtKB-SubCell"/>
</dbReference>
<dbReference type="AlphaFoldDB" id="A0A8C8WA40"/>
<name>A0A8C8WA40_PANLE</name>
<dbReference type="InterPro" id="IPR035441">
    <property type="entry name" value="TFIIS/LEDGF_dom_sf"/>
</dbReference>
<reference evidence="5" key="3">
    <citation type="submission" date="2025-09" db="UniProtKB">
        <authorList>
            <consortium name="Ensembl"/>
        </authorList>
    </citation>
    <scope>IDENTIFICATION</scope>
</reference>
<evidence type="ECO:0000259" key="3">
    <source>
        <dbReference type="PROSITE" id="PS51319"/>
    </source>
</evidence>
<evidence type="ECO:0000256" key="1">
    <source>
        <dbReference type="PROSITE-ProRule" id="PRU00649"/>
    </source>
</evidence>
<dbReference type="PROSITE" id="PS51319">
    <property type="entry name" value="TFIIS_N"/>
    <property type="match status" value="1"/>
</dbReference>
<evidence type="ECO:0000259" key="4">
    <source>
        <dbReference type="PROSITE" id="PS51321"/>
    </source>
</evidence>
<feature type="compositionally biased region" description="Low complexity" evidence="2">
    <location>
        <begin position="55"/>
        <end position="75"/>
    </location>
</feature>
<dbReference type="Gene3D" id="1.20.930.10">
    <property type="entry name" value="Conserved domain common to transcription factors TFIIS, elongin A, CRSP70"/>
    <property type="match status" value="1"/>
</dbReference>
<protein>
    <submittedName>
        <fullName evidence="5">Uncharacterized protein</fullName>
    </submittedName>
</protein>
<sequence length="244" mass="27305">MSIHLFQTTRIGIAANRVHKHCSDKKVVSLVRVLIRNWRKKQGQEPKDRRDSVDSKSSATSSTKRPSTKRSNSSKSKAETPKTPSSTSILTFAPSIYLLAPYYPIGYSVQDKCVEMPSAALKADDNCKDYGANLLEPSSQTNKQTCGLQESSLRNNVLSGAISVVLIARMMTEEMASDELRELRNSMTQKVTCEHQMAKMGGTTTDFFQCSRWKKCTQNWVQTCSAEPMNTFVLCNEDGSHWSF</sequence>
<evidence type="ECO:0000313" key="5">
    <source>
        <dbReference type="Ensembl" id="ENSPLOP00000000676.1"/>
    </source>
</evidence>
<reference evidence="5" key="2">
    <citation type="submission" date="2025-08" db="UniProtKB">
        <authorList>
            <consortium name="Ensembl"/>
        </authorList>
    </citation>
    <scope>IDENTIFICATION</scope>
</reference>
<dbReference type="Ensembl" id="ENSPLOT00000000740.1">
    <property type="protein sequence ID" value="ENSPLOP00000000676.1"/>
    <property type="gene ID" value="ENSPLOG00000000534.1"/>
</dbReference>
<dbReference type="Pfam" id="PF08711">
    <property type="entry name" value="Med26"/>
    <property type="match status" value="1"/>
</dbReference>
<dbReference type="SUPFAM" id="SSF47676">
    <property type="entry name" value="Conserved domain common to transcription factors TFIIS, elongin A, CRSP70"/>
    <property type="match status" value="1"/>
</dbReference>
<dbReference type="InterPro" id="IPR017923">
    <property type="entry name" value="TFIIS_N"/>
</dbReference>
<accession>A0A8C8WA40</accession>
<dbReference type="Pfam" id="PF07500">
    <property type="entry name" value="TFIIS_M"/>
    <property type="match status" value="1"/>
</dbReference>
<reference evidence="5" key="1">
    <citation type="journal article" date="2019" name="bioRxiv">
        <title>Long live the king: chromosome-level assembly of the lion (Panthera leo) using linked-read, Hi-C, and long read data.</title>
        <authorList>
            <person name="Armstrong E.E."/>
            <person name="Taylor R.W."/>
            <person name="Miller D.E."/>
            <person name="Kaelin C."/>
            <person name="Barsh G."/>
            <person name="Hadly E.A."/>
            <person name="Petrov D."/>
        </authorList>
    </citation>
    <scope>NUCLEOTIDE SEQUENCE [LARGE SCALE GENOMIC DNA]</scope>
</reference>
<dbReference type="PIRSF" id="PIRSF006704">
    <property type="entry name" value="TF_IIS"/>
    <property type="match status" value="1"/>
</dbReference>
<dbReference type="Proteomes" id="UP000694399">
    <property type="component" value="Chromosome B1"/>
</dbReference>
<dbReference type="Gene3D" id="2.20.25.10">
    <property type="match status" value="1"/>
</dbReference>
<organism evidence="5 6">
    <name type="scientific">Panthera leo</name>
    <name type="common">Lion</name>
    <dbReference type="NCBI Taxonomy" id="9689"/>
    <lineage>
        <taxon>Eukaryota</taxon>
        <taxon>Metazoa</taxon>
        <taxon>Chordata</taxon>
        <taxon>Craniata</taxon>
        <taxon>Vertebrata</taxon>
        <taxon>Euteleostomi</taxon>
        <taxon>Mammalia</taxon>
        <taxon>Eutheria</taxon>
        <taxon>Laurasiatheria</taxon>
        <taxon>Carnivora</taxon>
        <taxon>Feliformia</taxon>
        <taxon>Felidae</taxon>
        <taxon>Pantherinae</taxon>
        <taxon>Panthera</taxon>
    </lineage>
</organism>
<evidence type="ECO:0000256" key="2">
    <source>
        <dbReference type="SAM" id="MobiDB-lite"/>
    </source>
</evidence>